<evidence type="ECO:0000256" key="3">
    <source>
        <dbReference type="ARBA" id="ARBA00022777"/>
    </source>
</evidence>
<dbReference type="Gene3D" id="3.30.200.20">
    <property type="entry name" value="Phosphorylase Kinase, domain 1"/>
    <property type="match status" value="1"/>
</dbReference>
<evidence type="ECO:0000256" key="1">
    <source>
        <dbReference type="ARBA" id="ARBA00022679"/>
    </source>
</evidence>
<dbReference type="PROSITE" id="PS00107">
    <property type="entry name" value="PROTEIN_KINASE_ATP"/>
    <property type="match status" value="1"/>
</dbReference>
<dbReference type="PROSITE" id="PS50011">
    <property type="entry name" value="PROTEIN_KINASE_DOM"/>
    <property type="match status" value="1"/>
</dbReference>
<feature type="domain" description="Protein kinase" evidence="6">
    <location>
        <begin position="9"/>
        <end position="112"/>
    </location>
</feature>
<dbReference type="PANTHER" id="PTHR43289:SF6">
    <property type="entry name" value="SERINE_THREONINE-PROTEIN KINASE NEKL-3"/>
    <property type="match status" value="1"/>
</dbReference>
<dbReference type="GO" id="GO:0005524">
    <property type="term" value="F:ATP binding"/>
    <property type="evidence" value="ECO:0007669"/>
    <property type="project" value="UniProtKB-UniRule"/>
</dbReference>
<sequence>MIGRTISHYEILEKLGEGGMGVVYRARDTKLGREVAIKFLPPHLSADPEAVKRFVHEARAASALNHSAIGVIHEIDETGDEQTFIVMALYEGGTLRERIDSGPMTAGEAVAV</sequence>
<dbReference type="InterPro" id="IPR017441">
    <property type="entry name" value="Protein_kinase_ATP_BS"/>
</dbReference>
<evidence type="ECO:0000256" key="4">
    <source>
        <dbReference type="ARBA" id="ARBA00022840"/>
    </source>
</evidence>
<feature type="non-terminal residue" evidence="7">
    <location>
        <position position="112"/>
    </location>
</feature>
<keyword evidence="3 7" id="KW-0418">Kinase</keyword>
<dbReference type="GO" id="GO:0004674">
    <property type="term" value="F:protein serine/threonine kinase activity"/>
    <property type="evidence" value="ECO:0007669"/>
    <property type="project" value="TreeGrafter"/>
</dbReference>
<dbReference type="PANTHER" id="PTHR43289">
    <property type="entry name" value="MITOGEN-ACTIVATED PROTEIN KINASE KINASE KINASE 20-RELATED"/>
    <property type="match status" value="1"/>
</dbReference>
<evidence type="ECO:0000256" key="5">
    <source>
        <dbReference type="PROSITE-ProRule" id="PRU10141"/>
    </source>
</evidence>
<dbReference type="Proteomes" id="UP000886069">
    <property type="component" value="Unassembled WGS sequence"/>
</dbReference>
<dbReference type="EMBL" id="DSEC01000018">
    <property type="protein sequence ID" value="HER42871.1"/>
    <property type="molecule type" value="Genomic_DNA"/>
</dbReference>
<evidence type="ECO:0000259" key="6">
    <source>
        <dbReference type="PROSITE" id="PS50011"/>
    </source>
</evidence>
<dbReference type="InterPro" id="IPR000719">
    <property type="entry name" value="Prot_kinase_dom"/>
</dbReference>
<dbReference type="SUPFAM" id="SSF56112">
    <property type="entry name" value="Protein kinase-like (PK-like)"/>
    <property type="match status" value="1"/>
</dbReference>
<evidence type="ECO:0000313" key="7">
    <source>
        <dbReference type="EMBL" id="HER42871.1"/>
    </source>
</evidence>
<keyword evidence="4 5" id="KW-0067">ATP-binding</keyword>
<gene>
    <name evidence="7" type="ORF">ENO08_00230</name>
</gene>
<dbReference type="AlphaFoldDB" id="A0A7V2F3G2"/>
<dbReference type="Pfam" id="PF00069">
    <property type="entry name" value="Pkinase"/>
    <property type="match status" value="1"/>
</dbReference>
<evidence type="ECO:0000256" key="2">
    <source>
        <dbReference type="ARBA" id="ARBA00022741"/>
    </source>
</evidence>
<accession>A0A7V2F3G2</accession>
<keyword evidence="1" id="KW-0808">Transferase</keyword>
<proteinExistence type="predicted"/>
<feature type="binding site" evidence="5">
    <location>
        <position position="38"/>
    </location>
    <ligand>
        <name>ATP</name>
        <dbReference type="ChEBI" id="CHEBI:30616"/>
    </ligand>
</feature>
<name>A0A7V2F3G2_UNCEI</name>
<dbReference type="InterPro" id="IPR011009">
    <property type="entry name" value="Kinase-like_dom_sf"/>
</dbReference>
<comment type="caution">
    <text evidence="7">The sequence shown here is derived from an EMBL/GenBank/DDBJ whole genome shotgun (WGS) entry which is preliminary data.</text>
</comment>
<organism evidence="7">
    <name type="scientific">Eiseniibacteriota bacterium</name>
    <dbReference type="NCBI Taxonomy" id="2212470"/>
    <lineage>
        <taxon>Bacteria</taxon>
        <taxon>Candidatus Eiseniibacteriota</taxon>
    </lineage>
</organism>
<reference evidence="7" key="1">
    <citation type="journal article" date="2020" name="mSystems">
        <title>Genome- and Community-Level Interaction Insights into Carbon Utilization and Element Cycling Functions of Hydrothermarchaeota in Hydrothermal Sediment.</title>
        <authorList>
            <person name="Zhou Z."/>
            <person name="Liu Y."/>
            <person name="Xu W."/>
            <person name="Pan J."/>
            <person name="Luo Z.H."/>
            <person name="Li M."/>
        </authorList>
    </citation>
    <scope>NUCLEOTIDE SEQUENCE [LARGE SCALE GENOMIC DNA]</scope>
    <source>
        <strain evidence="7">SpSt-1233</strain>
    </source>
</reference>
<keyword evidence="2 5" id="KW-0547">Nucleotide-binding</keyword>
<protein>
    <submittedName>
        <fullName evidence="7">Protein kinase</fullName>
    </submittedName>
</protein>